<reference evidence="5 6" key="1">
    <citation type="submission" date="2018-08" db="EMBL/GenBank/DDBJ databases">
        <title>Lysobacter sp. zong2l5, whole genome shotgun sequence.</title>
        <authorList>
            <person name="Zhang X."/>
            <person name="Feng G."/>
            <person name="Zhu H."/>
        </authorList>
    </citation>
    <scope>NUCLEOTIDE SEQUENCE [LARGE SCALE GENOMIC DNA]</scope>
    <source>
        <strain evidence="6">zong2l5</strain>
    </source>
</reference>
<keyword evidence="3" id="KW-0862">Zinc</keyword>
<comment type="similarity">
    <text evidence="1">Belongs to the Gfa family.</text>
</comment>
<evidence type="ECO:0000259" key="4">
    <source>
        <dbReference type="PROSITE" id="PS51891"/>
    </source>
</evidence>
<evidence type="ECO:0000256" key="2">
    <source>
        <dbReference type="ARBA" id="ARBA00022723"/>
    </source>
</evidence>
<dbReference type="PANTHER" id="PTHR28620">
    <property type="entry name" value="CENTROMERE PROTEIN V"/>
    <property type="match status" value="1"/>
</dbReference>
<dbReference type="Gene3D" id="2.170.150.70">
    <property type="match status" value="1"/>
</dbReference>
<organism evidence="5 6">
    <name type="scientific">Lysobacter silvisoli</name>
    <dbReference type="NCBI Taxonomy" id="2293254"/>
    <lineage>
        <taxon>Bacteria</taxon>
        <taxon>Pseudomonadati</taxon>
        <taxon>Pseudomonadota</taxon>
        <taxon>Gammaproteobacteria</taxon>
        <taxon>Lysobacterales</taxon>
        <taxon>Lysobacteraceae</taxon>
        <taxon>Lysobacter</taxon>
    </lineage>
</organism>
<dbReference type="AlphaFoldDB" id="A0A371JZY4"/>
<dbReference type="GO" id="GO:0016846">
    <property type="term" value="F:carbon-sulfur lyase activity"/>
    <property type="evidence" value="ECO:0007669"/>
    <property type="project" value="InterPro"/>
</dbReference>
<dbReference type="RefSeq" id="WP_115859604.1">
    <property type="nucleotide sequence ID" value="NZ_QTSU01000002.1"/>
</dbReference>
<comment type="caution">
    <text evidence="5">The sequence shown here is derived from an EMBL/GenBank/DDBJ whole genome shotgun (WGS) entry which is preliminary data.</text>
</comment>
<protein>
    <submittedName>
        <fullName evidence="5">GFA family protein</fullName>
    </submittedName>
</protein>
<evidence type="ECO:0000313" key="6">
    <source>
        <dbReference type="Proteomes" id="UP000264492"/>
    </source>
</evidence>
<dbReference type="SUPFAM" id="SSF51316">
    <property type="entry name" value="Mss4-like"/>
    <property type="match status" value="1"/>
</dbReference>
<keyword evidence="6" id="KW-1185">Reference proteome</keyword>
<evidence type="ECO:0000313" key="5">
    <source>
        <dbReference type="EMBL" id="RDZ27228.1"/>
    </source>
</evidence>
<accession>A0A371JZY4</accession>
<dbReference type="InterPro" id="IPR011057">
    <property type="entry name" value="Mss4-like_sf"/>
</dbReference>
<dbReference type="PANTHER" id="PTHR28620:SF1">
    <property type="entry name" value="CENP-V_GFA DOMAIN-CONTAINING PROTEIN"/>
    <property type="match status" value="1"/>
</dbReference>
<evidence type="ECO:0000256" key="3">
    <source>
        <dbReference type="ARBA" id="ARBA00022833"/>
    </source>
</evidence>
<gene>
    <name evidence="5" type="ORF">DX914_13335</name>
</gene>
<dbReference type="EMBL" id="QTSU01000002">
    <property type="protein sequence ID" value="RDZ27228.1"/>
    <property type="molecule type" value="Genomic_DNA"/>
</dbReference>
<feature type="domain" description="CENP-V/GFA" evidence="4">
    <location>
        <begin position="3"/>
        <end position="122"/>
    </location>
</feature>
<dbReference type="GO" id="GO:0046872">
    <property type="term" value="F:metal ion binding"/>
    <property type="evidence" value="ECO:0007669"/>
    <property type="project" value="UniProtKB-KW"/>
</dbReference>
<keyword evidence="2" id="KW-0479">Metal-binding</keyword>
<dbReference type="InterPro" id="IPR052355">
    <property type="entry name" value="CENP-V-like"/>
</dbReference>
<dbReference type="Pfam" id="PF04828">
    <property type="entry name" value="GFA"/>
    <property type="match status" value="1"/>
</dbReference>
<evidence type="ECO:0000256" key="1">
    <source>
        <dbReference type="ARBA" id="ARBA00005495"/>
    </source>
</evidence>
<dbReference type="Proteomes" id="UP000264492">
    <property type="component" value="Unassembled WGS sequence"/>
</dbReference>
<proteinExistence type="inferred from homology"/>
<dbReference type="OrthoDB" id="9805575at2"/>
<dbReference type="InterPro" id="IPR006913">
    <property type="entry name" value="CENP-V/GFA"/>
</dbReference>
<name>A0A371JZY4_9GAMM</name>
<dbReference type="PROSITE" id="PS51891">
    <property type="entry name" value="CENP_V_GFA"/>
    <property type="match status" value="1"/>
</dbReference>
<sequence length="122" mass="13821">MPVQGSCHCGKTRFEVTEAPTEVTRCTCSYCSKRGGLWAYYKPDQFRLLTPEEDVATYRWNTGMIAHHFCATCGCTTYGVSPDWVDFKPDFDNPKLSINARLLDNFDLDAIPVTVIDGKNLW</sequence>